<dbReference type="Pfam" id="PF01575">
    <property type="entry name" value="MaoC_dehydratas"/>
    <property type="match status" value="1"/>
</dbReference>
<comment type="caution">
    <text evidence="2">The sequence shown here is derived from an EMBL/GenBank/DDBJ whole genome shotgun (WGS) entry which is preliminary data.</text>
</comment>
<dbReference type="Proteomes" id="UP000475265">
    <property type="component" value="Unassembled WGS sequence"/>
</dbReference>
<dbReference type="InterPro" id="IPR029069">
    <property type="entry name" value="HotDog_dom_sf"/>
</dbReference>
<gene>
    <name evidence="2" type="ORF">FX983_02794</name>
</gene>
<dbReference type="InterPro" id="IPR002539">
    <property type="entry name" value="MaoC-like_dom"/>
</dbReference>
<evidence type="ECO:0000313" key="3">
    <source>
        <dbReference type="Proteomes" id="UP000475265"/>
    </source>
</evidence>
<feature type="domain" description="MaoC-like" evidence="1">
    <location>
        <begin position="11"/>
        <end position="123"/>
    </location>
</feature>
<dbReference type="EMBL" id="JAAAXX010000001">
    <property type="protein sequence ID" value="KAF2394812.1"/>
    <property type="molecule type" value="Genomic_DNA"/>
</dbReference>
<dbReference type="SUPFAM" id="SSF54637">
    <property type="entry name" value="Thioesterase/thiol ester dehydrase-isomerase"/>
    <property type="match status" value="1"/>
</dbReference>
<evidence type="ECO:0000313" key="2">
    <source>
        <dbReference type="EMBL" id="KAF2394812.1"/>
    </source>
</evidence>
<evidence type="ECO:0000259" key="1">
    <source>
        <dbReference type="Pfam" id="PF01575"/>
    </source>
</evidence>
<sequence>MDLYYLDDLVPGQRFGGNARVRIENERIKSFASEFDPQSFHLDEGAASASIFRSLAASGWHTAAVTMRLLVDSDFKPAGGIVGAGIDELRWPLPVRHGDELRVESEVLEVRPSKSRPEQGLVKLRATTLNQDGAIVQISVSNLVVPRYVKQES</sequence>
<dbReference type="PANTHER" id="PTHR43664">
    <property type="entry name" value="MONOAMINE OXIDASE-RELATED"/>
    <property type="match status" value="1"/>
</dbReference>
<dbReference type="RefSeq" id="WP_190329699.1">
    <property type="nucleotide sequence ID" value="NZ_JAAAXX010000001.1"/>
</dbReference>
<dbReference type="InterPro" id="IPR052342">
    <property type="entry name" value="MCH/BMMD"/>
</dbReference>
<dbReference type="AlphaFoldDB" id="A0A6L5C3S0"/>
<dbReference type="PANTHER" id="PTHR43664:SF1">
    <property type="entry name" value="BETA-METHYLMALYL-COA DEHYDRATASE"/>
    <property type="match status" value="1"/>
</dbReference>
<name>A0A6L5C3S0_9PSED</name>
<accession>A0A6L5C3S0</accession>
<reference evidence="2 3" key="1">
    <citation type="submission" date="2019-12" db="EMBL/GenBank/DDBJ databases">
        <title>Endophytic bacteria associated with Panax ginseng seedlings.</title>
        <authorList>
            <person name="Park J.M."/>
            <person name="Shin R."/>
            <person name="Jo S.H."/>
        </authorList>
    </citation>
    <scope>NUCLEOTIDE SEQUENCE [LARGE SCALE GENOMIC DNA]</scope>
    <source>
        <strain evidence="2 3">PgKB32</strain>
    </source>
</reference>
<dbReference type="Gene3D" id="3.10.129.10">
    <property type="entry name" value="Hotdog Thioesterase"/>
    <property type="match status" value="1"/>
</dbReference>
<dbReference type="CDD" id="cd03454">
    <property type="entry name" value="YdeM"/>
    <property type="match status" value="1"/>
</dbReference>
<proteinExistence type="predicted"/>
<protein>
    <recommendedName>
        <fullName evidence="1">MaoC-like domain-containing protein</fullName>
    </recommendedName>
</protein>
<organism evidence="2 3">
    <name type="scientific">Pseudomonas frederiksbergensis</name>
    <dbReference type="NCBI Taxonomy" id="104087"/>
    <lineage>
        <taxon>Bacteria</taxon>
        <taxon>Pseudomonadati</taxon>
        <taxon>Pseudomonadota</taxon>
        <taxon>Gammaproteobacteria</taxon>
        <taxon>Pseudomonadales</taxon>
        <taxon>Pseudomonadaceae</taxon>
        <taxon>Pseudomonas</taxon>
    </lineage>
</organism>